<keyword evidence="2" id="KW-1185">Reference proteome</keyword>
<name>A0A9J5ZC28_SOLCO</name>
<sequence length="62" mass="7268">MVNNNATYKDQDISYTFVTDPISRYINALINMKQNHVDSLQLELVSMNIFDTLRDFFLEFGC</sequence>
<comment type="caution">
    <text evidence="1">The sequence shown here is derived from an EMBL/GenBank/DDBJ whole genome shotgun (WGS) entry which is preliminary data.</text>
</comment>
<gene>
    <name evidence="1" type="ORF">H5410_020705</name>
</gene>
<dbReference type="EMBL" id="JACXVP010000004">
    <property type="protein sequence ID" value="KAG5609424.1"/>
    <property type="molecule type" value="Genomic_DNA"/>
</dbReference>
<proteinExistence type="predicted"/>
<evidence type="ECO:0000313" key="1">
    <source>
        <dbReference type="EMBL" id="KAG5609424.1"/>
    </source>
</evidence>
<dbReference type="Proteomes" id="UP000824120">
    <property type="component" value="Chromosome 4"/>
</dbReference>
<protein>
    <submittedName>
        <fullName evidence="1">Uncharacterized protein</fullName>
    </submittedName>
</protein>
<evidence type="ECO:0000313" key="2">
    <source>
        <dbReference type="Proteomes" id="UP000824120"/>
    </source>
</evidence>
<organism evidence="1 2">
    <name type="scientific">Solanum commersonii</name>
    <name type="common">Commerson's wild potato</name>
    <name type="synonym">Commerson's nightshade</name>
    <dbReference type="NCBI Taxonomy" id="4109"/>
    <lineage>
        <taxon>Eukaryota</taxon>
        <taxon>Viridiplantae</taxon>
        <taxon>Streptophyta</taxon>
        <taxon>Embryophyta</taxon>
        <taxon>Tracheophyta</taxon>
        <taxon>Spermatophyta</taxon>
        <taxon>Magnoliopsida</taxon>
        <taxon>eudicotyledons</taxon>
        <taxon>Gunneridae</taxon>
        <taxon>Pentapetalae</taxon>
        <taxon>asterids</taxon>
        <taxon>lamiids</taxon>
        <taxon>Solanales</taxon>
        <taxon>Solanaceae</taxon>
        <taxon>Solanoideae</taxon>
        <taxon>Solaneae</taxon>
        <taxon>Solanum</taxon>
    </lineage>
</organism>
<accession>A0A9J5ZC28</accession>
<dbReference type="AlphaFoldDB" id="A0A9J5ZC28"/>
<reference evidence="1 2" key="1">
    <citation type="submission" date="2020-09" db="EMBL/GenBank/DDBJ databases">
        <title>De no assembly of potato wild relative species, Solanum commersonii.</title>
        <authorList>
            <person name="Cho K."/>
        </authorList>
    </citation>
    <scope>NUCLEOTIDE SEQUENCE [LARGE SCALE GENOMIC DNA]</scope>
    <source>
        <strain evidence="1">LZ3.2</strain>
        <tissue evidence="1">Leaf</tissue>
    </source>
</reference>